<feature type="region of interest" description="Disordered" evidence="1">
    <location>
        <begin position="117"/>
        <end position="182"/>
    </location>
</feature>
<dbReference type="EMBL" id="CAXLJL010000967">
    <property type="protein sequence ID" value="CAL5142157.1"/>
    <property type="molecule type" value="Genomic_DNA"/>
</dbReference>
<reference evidence="2" key="1">
    <citation type="submission" date="2024-06" db="EMBL/GenBank/DDBJ databases">
        <authorList>
            <person name="Liu X."/>
            <person name="Lenzi L."/>
            <person name="Haldenby T S."/>
            <person name="Uol C."/>
        </authorList>
    </citation>
    <scope>NUCLEOTIDE SEQUENCE</scope>
</reference>
<gene>
    <name evidence="2" type="ORF">CDAUBV1_LOCUS17428</name>
</gene>
<comment type="caution">
    <text evidence="2">The sequence shown here is derived from an EMBL/GenBank/DDBJ whole genome shotgun (WGS) entry which is preliminary data.</text>
</comment>
<dbReference type="AlphaFoldDB" id="A0AAV2U0I9"/>
<evidence type="ECO:0000313" key="3">
    <source>
        <dbReference type="Proteomes" id="UP001497525"/>
    </source>
</evidence>
<sequence length="182" mass="19979">MPLSEEIAKDSEQKSATPCSEPPRYSKIIFDENGLVCSAIAADCETHLDNVNRKTKKRAGFFDLKSFTRVSEKSNRMPDPPPLLPEITSGTSFESHGEAVVYTSREQNLEVRRYHIPSTGSIEEQAEPRSGTGVHASEPQGDTVRCGSDQETGDQDQNVEIVHESATTEQKSPEVGTPMEPS</sequence>
<feature type="compositionally biased region" description="Basic and acidic residues" evidence="1">
    <location>
        <begin position="1"/>
        <end position="13"/>
    </location>
</feature>
<accession>A0AAV2U0I9</accession>
<evidence type="ECO:0000256" key="1">
    <source>
        <dbReference type="SAM" id="MobiDB-lite"/>
    </source>
</evidence>
<feature type="region of interest" description="Disordered" evidence="1">
    <location>
        <begin position="72"/>
        <end position="91"/>
    </location>
</feature>
<protein>
    <submittedName>
        <fullName evidence="2">Uncharacterized protein</fullName>
    </submittedName>
</protein>
<proteinExistence type="predicted"/>
<feature type="region of interest" description="Disordered" evidence="1">
    <location>
        <begin position="1"/>
        <end position="23"/>
    </location>
</feature>
<organism evidence="2 3">
    <name type="scientific">Calicophoron daubneyi</name>
    <name type="common">Rumen fluke</name>
    <name type="synonym">Paramphistomum daubneyi</name>
    <dbReference type="NCBI Taxonomy" id="300641"/>
    <lineage>
        <taxon>Eukaryota</taxon>
        <taxon>Metazoa</taxon>
        <taxon>Spiralia</taxon>
        <taxon>Lophotrochozoa</taxon>
        <taxon>Platyhelminthes</taxon>
        <taxon>Trematoda</taxon>
        <taxon>Digenea</taxon>
        <taxon>Plagiorchiida</taxon>
        <taxon>Pronocephalata</taxon>
        <taxon>Paramphistomoidea</taxon>
        <taxon>Paramphistomidae</taxon>
        <taxon>Calicophoron</taxon>
    </lineage>
</organism>
<dbReference type="Proteomes" id="UP001497525">
    <property type="component" value="Unassembled WGS sequence"/>
</dbReference>
<evidence type="ECO:0000313" key="2">
    <source>
        <dbReference type="EMBL" id="CAL5142157.1"/>
    </source>
</evidence>
<name>A0AAV2U0I9_CALDB</name>